<dbReference type="STRING" id="540747.SAMN04488031_109173"/>
<dbReference type="InterPro" id="IPR007387">
    <property type="entry name" value="TRAP_DctQ"/>
</dbReference>
<reference evidence="12 14" key="2">
    <citation type="submission" date="2018-08" db="EMBL/GenBank/DDBJ databases">
        <title>Genetic Globetrotter - A new plasmid hitch-hiking vast phylogenetic and geographic distances.</title>
        <authorList>
            <person name="Vollmers J."/>
            <person name="Petersen J."/>
        </authorList>
    </citation>
    <scope>NUCLEOTIDE SEQUENCE [LARGE SCALE GENOMIC DNA]</scope>
    <source>
        <strain evidence="12 14">DSM 26383</strain>
    </source>
</reference>
<evidence type="ECO:0000313" key="13">
    <source>
        <dbReference type="Proteomes" id="UP000051401"/>
    </source>
</evidence>
<evidence type="ECO:0000256" key="2">
    <source>
        <dbReference type="ARBA" id="ARBA00022448"/>
    </source>
</evidence>
<evidence type="ECO:0000256" key="5">
    <source>
        <dbReference type="ARBA" id="ARBA00022692"/>
    </source>
</evidence>
<feature type="transmembrane region" description="Helical" evidence="9">
    <location>
        <begin position="12"/>
        <end position="40"/>
    </location>
</feature>
<keyword evidence="6 9" id="KW-1133">Transmembrane helix</keyword>
<keyword evidence="5 9" id="KW-0812">Transmembrane</keyword>
<evidence type="ECO:0000256" key="6">
    <source>
        <dbReference type="ARBA" id="ARBA00022989"/>
    </source>
</evidence>
<feature type="transmembrane region" description="Helical" evidence="9">
    <location>
        <begin position="135"/>
        <end position="156"/>
    </location>
</feature>
<comment type="subcellular location">
    <subcellularLocation>
        <location evidence="1 9">Cell inner membrane</location>
        <topology evidence="1 9">Multi-pass membrane protein</topology>
    </subcellularLocation>
</comment>
<dbReference type="KEGG" id="rid:RIdsm_00725"/>
<feature type="transmembrane region" description="Helical" evidence="9">
    <location>
        <begin position="93"/>
        <end position="115"/>
    </location>
</feature>
<dbReference type="AlphaFoldDB" id="A0A0T5P4M8"/>
<evidence type="ECO:0000256" key="8">
    <source>
        <dbReference type="ARBA" id="ARBA00038436"/>
    </source>
</evidence>
<dbReference type="RefSeq" id="WP_057818865.1">
    <property type="nucleotide sequence ID" value="NZ_CAXRJZ010000039.1"/>
</dbReference>
<dbReference type="GO" id="GO:0005886">
    <property type="term" value="C:plasma membrane"/>
    <property type="evidence" value="ECO:0007669"/>
    <property type="project" value="UniProtKB-SubCell"/>
</dbReference>
<dbReference type="Pfam" id="PF04290">
    <property type="entry name" value="DctQ"/>
    <property type="match status" value="1"/>
</dbReference>
<proteinExistence type="inferred from homology"/>
<keyword evidence="2 9" id="KW-0813">Transport</keyword>
<dbReference type="InterPro" id="IPR055348">
    <property type="entry name" value="DctQ"/>
</dbReference>
<dbReference type="Proteomes" id="UP000325785">
    <property type="component" value="Chromosome"/>
</dbReference>
<gene>
    <name evidence="12" type="ORF">RIdsm_00725</name>
    <name evidence="11" type="ORF">XM52_20055</name>
</gene>
<comment type="similarity">
    <text evidence="8 9">Belongs to the TRAP transporter small permease family.</text>
</comment>
<evidence type="ECO:0000256" key="1">
    <source>
        <dbReference type="ARBA" id="ARBA00004429"/>
    </source>
</evidence>
<name>A0A0T5P4M8_9RHOB</name>
<organism evidence="11 13">
    <name type="scientific">Roseovarius indicus</name>
    <dbReference type="NCBI Taxonomy" id="540747"/>
    <lineage>
        <taxon>Bacteria</taxon>
        <taxon>Pseudomonadati</taxon>
        <taxon>Pseudomonadota</taxon>
        <taxon>Alphaproteobacteria</taxon>
        <taxon>Rhodobacterales</taxon>
        <taxon>Roseobacteraceae</taxon>
        <taxon>Roseovarius</taxon>
    </lineage>
</organism>
<dbReference type="GO" id="GO:0015740">
    <property type="term" value="P:C4-dicarboxylate transport"/>
    <property type="evidence" value="ECO:0007669"/>
    <property type="project" value="TreeGrafter"/>
</dbReference>
<reference evidence="11 13" key="1">
    <citation type="submission" date="2015-04" db="EMBL/GenBank/DDBJ databases">
        <title>The draft genome sequence of Roseovarius indicus B108T.</title>
        <authorList>
            <person name="Li G."/>
            <person name="Lai Q."/>
            <person name="Shao Z."/>
            <person name="Yan P."/>
        </authorList>
    </citation>
    <scope>NUCLEOTIDE SEQUENCE [LARGE SCALE GENOMIC DNA]</scope>
    <source>
        <strain evidence="11 13">B108</strain>
    </source>
</reference>
<evidence type="ECO:0000256" key="7">
    <source>
        <dbReference type="ARBA" id="ARBA00023136"/>
    </source>
</evidence>
<sequence length="178" mass="19375">MTDAKRHERPPLVKLGAGLLESVAMGLMVALVLSIFYAVVAREVFKLSVPWAEEVAAGLLAWSVMLGAASAWGQRRHIVIDVLLRRIALGARVWISVLIECGALVLFYVIARGAYLMMYASANNTTTALGISYSWLYLALLIGTVAMILFSLAYLVSLIRNGKAVIGQTETKSEWTTS</sequence>
<comment type="subunit">
    <text evidence="9">The complex comprises the extracytoplasmic solute receptor protein and the two transmembrane proteins.</text>
</comment>
<evidence type="ECO:0000313" key="11">
    <source>
        <dbReference type="EMBL" id="KRS16109.1"/>
    </source>
</evidence>
<keyword evidence="13" id="KW-1185">Reference proteome</keyword>
<evidence type="ECO:0000259" key="10">
    <source>
        <dbReference type="Pfam" id="PF04290"/>
    </source>
</evidence>
<evidence type="ECO:0000256" key="4">
    <source>
        <dbReference type="ARBA" id="ARBA00022519"/>
    </source>
</evidence>
<keyword evidence="7 9" id="KW-0472">Membrane</keyword>
<comment type="function">
    <text evidence="9">Part of the tripartite ATP-independent periplasmic (TRAP) transport system.</text>
</comment>
<dbReference type="Proteomes" id="UP000051401">
    <property type="component" value="Unassembled WGS sequence"/>
</dbReference>
<dbReference type="PATRIC" id="fig|540747.5.peg.1767"/>
<dbReference type="OrthoDB" id="7843639at2"/>
<dbReference type="GO" id="GO:0022857">
    <property type="term" value="F:transmembrane transporter activity"/>
    <property type="evidence" value="ECO:0007669"/>
    <property type="project" value="UniProtKB-UniRule"/>
</dbReference>
<accession>A0A0T5P4M8</accession>
<evidence type="ECO:0000256" key="3">
    <source>
        <dbReference type="ARBA" id="ARBA00022475"/>
    </source>
</evidence>
<evidence type="ECO:0000313" key="14">
    <source>
        <dbReference type="Proteomes" id="UP000325785"/>
    </source>
</evidence>
<feature type="transmembrane region" description="Helical" evidence="9">
    <location>
        <begin position="55"/>
        <end position="72"/>
    </location>
</feature>
<dbReference type="EMBL" id="CP031598">
    <property type="protein sequence ID" value="QEW24941.1"/>
    <property type="molecule type" value="Genomic_DNA"/>
</dbReference>
<evidence type="ECO:0000313" key="12">
    <source>
        <dbReference type="EMBL" id="QEW24941.1"/>
    </source>
</evidence>
<keyword evidence="4 9" id="KW-0997">Cell inner membrane</keyword>
<dbReference type="EMBL" id="LAXI01000016">
    <property type="protein sequence ID" value="KRS16109.1"/>
    <property type="molecule type" value="Genomic_DNA"/>
</dbReference>
<evidence type="ECO:0000256" key="9">
    <source>
        <dbReference type="RuleBase" id="RU369079"/>
    </source>
</evidence>
<dbReference type="PANTHER" id="PTHR35011">
    <property type="entry name" value="2,3-DIKETO-L-GULONATE TRAP TRANSPORTER SMALL PERMEASE PROTEIN YIAM"/>
    <property type="match status" value="1"/>
</dbReference>
<dbReference type="PANTHER" id="PTHR35011:SF2">
    <property type="entry name" value="2,3-DIKETO-L-GULONATE TRAP TRANSPORTER SMALL PERMEASE PROTEIN YIAM"/>
    <property type="match status" value="1"/>
</dbReference>
<keyword evidence="3" id="KW-1003">Cell membrane</keyword>
<protein>
    <recommendedName>
        <fullName evidence="9">TRAP transporter small permease protein</fullName>
    </recommendedName>
</protein>
<feature type="domain" description="Tripartite ATP-independent periplasmic transporters DctQ component" evidence="10">
    <location>
        <begin position="31"/>
        <end position="160"/>
    </location>
</feature>